<evidence type="ECO:0000313" key="11">
    <source>
        <dbReference type="EMBL" id="CCC41140.1"/>
    </source>
</evidence>
<evidence type="ECO:0000256" key="5">
    <source>
        <dbReference type="ARBA" id="ARBA00022741"/>
    </source>
</evidence>
<feature type="domain" description="PEP-utilising enzyme C-terminal" evidence="10">
    <location>
        <begin position="137"/>
        <end position="420"/>
    </location>
</feature>
<evidence type="ECO:0000256" key="7">
    <source>
        <dbReference type="ARBA" id="ARBA00022840"/>
    </source>
</evidence>
<dbReference type="AlphaFoldDB" id="G0LM20"/>
<dbReference type="PRINTS" id="PR01736">
    <property type="entry name" value="PHPHTRNFRASE"/>
</dbReference>
<evidence type="ECO:0000256" key="3">
    <source>
        <dbReference type="ARBA" id="ARBA00022679"/>
    </source>
</evidence>
<organism evidence="11 12">
    <name type="scientific">Haloquadratum walsbyi (strain DSM 16854 / JCM 12705 / C23)</name>
    <dbReference type="NCBI Taxonomy" id="768065"/>
    <lineage>
        <taxon>Archaea</taxon>
        <taxon>Methanobacteriati</taxon>
        <taxon>Methanobacteriota</taxon>
        <taxon>Stenosarchaea group</taxon>
        <taxon>Halobacteria</taxon>
        <taxon>Halobacteriales</taxon>
        <taxon>Haloferacaceae</taxon>
        <taxon>Haloquadratum</taxon>
    </lineage>
</organism>
<dbReference type="InterPro" id="IPR036637">
    <property type="entry name" value="Phosphohistidine_dom_sf"/>
</dbReference>
<evidence type="ECO:0000256" key="2">
    <source>
        <dbReference type="ARBA" id="ARBA00007837"/>
    </source>
</evidence>
<keyword evidence="8" id="KW-0460">Magnesium</keyword>
<keyword evidence="5" id="KW-0547">Nucleotide-binding</keyword>
<reference evidence="11 12" key="1">
    <citation type="journal article" date="2011" name="PLoS ONE">
        <title>Haloquadratum walsbyi: limited diversity in a global pond.</title>
        <authorList>
            <person name="Dyall-Smith M."/>
            <person name="Pfeiffer F."/>
            <person name="Klee K."/>
            <person name="Palm P."/>
            <person name="Gross K."/>
            <person name="Schuster S.C."/>
            <person name="Rampp M."/>
            <person name="Oesterhelt D."/>
        </authorList>
    </citation>
    <scope>NUCLEOTIDE SEQUENCE [LARGE SCALE GENOMIC DNA]</scope>
    <source>
        <strain evidence="12">DSM 16854 / JCM 12705 / C23</strain>
    </source>
</reference>
<evidence type="ECO:0000256" key="1">
    <source>
        <dbReference type="ARBA" id="ARBA00001946"/>
    </source>
</evidence>
<protein>
    <submittedName>
        <fullName evidence="11">Pyruvate, water dikinase</fullName>
        <ecNumber evidence="11">2.7.9.2</ecNumber>
    </submittedName>
</protein>
<dbReference type="GO" id="GO:0046872">
    <property type="term" value="F:metal ion binding"/>
    <property type="evidence" value="ECO:0007669"/>
    <property type="project" value="UniProtKB-KW"/>
</dbReference>
<dbReference type="Gene3D" id="3.50.30.10">
    <property type="entry name" value="Phosphohistidine domain"/>
    <property type="match status" value="1"/>
</dbReference>
<keyword evidence="11" id="KW-0670">Pyruvate</keyword>
<dbReference type="Proteomes" id="UP000007954">
    <property type="component" value="Chromosome"/>
</dbReference>
<keyword evidence="3 11" id="KW-0808">Transferase</keyword>
<dbReference type="InterPro" id="IPR015813">
    <property type="entry name" value="Pyrv/PenolPyrv_kinase-like_dom"/>
</dbReference>
<dbReference type="Pfam" id="PF02896">
    <property type="entry name" value="PEP-utilizers_C"/>
    <property type="match status" value="1"/>
</dbReference>
<evidence type="ECO:0000256" key="6">
    <source>
        <dbReference type="ARBA" id="ARBA00022777"/>
    </source>
</evidence>
<dbReference type="InterPro" id="IPR006319">
    <property type="entry name" value="PEP_synth"/>
</dbReference>
<keyword evidence="4" id="KW-0479">Metal-binding</keyword>
<dbReference type="Gene3D" id="3.20.20.60">
    <property type="entry name" value="Phosphoenolpyruvate-binding domains"/>
    <property type="match status" value="1"/>
</dbReference>
<dbReference type="SUPFAM" id="SSF51621">
    <property type="entry name" value="Phosphoenolpyruvate/pyruvate domain"/>
    <property type="match status" value="1"/>
</dbReference>
<gene>
    <name evidence="11" type="primary">ppsA2</name>
    <name evidence="11" type="ordered locus">Hqrw_3370</name>
</gene>
<evidence type="ECO:0000259" key="10">
    <source>
        <dbReference type="Pfam" id="PF02896"/>
    </source>
</evidence>
<dbReference type="InterPro" id="IPR040442">
    <property type="entry name" value="Pyrv_kinase-like_dom_sf"/>
</dbReference>
<dbReference type="EMBL" id="FR746099">
    <property type="protein sequence ID" value="CCC41140.1"/>
    <property type="molecule type" value="Genomic_DNA"/>
</dbReference>
<evidence type="ECO:0000313" key="12">
    <source>
        <dbReference type="Proteomes" id="UP000007954"/>
    </source>
</evidence>
<evidence type="ECO:0000256" key="8">
    <source>
        <dbReference type="ARBA" id="ARBA00022842"/>
    </source>
</evidence>
<comment type="similarity">
    <text evidence="2">Belongs to the PEP-utilizing enzyme family.</text>
</comment>
<proteinExistence type="inferred from homology"/>
<evidence type="ECO:0000256" key="4">
    <source>
        <dbReference type="ARBA" id="ARBA00022723"/>
    </source>
</evidence>
<dbReference type="KEGG" id="hwc:Hqrw_3370"/>
<dbReference type="SUPFAM" id="SSF52009">
    <property type="entry name" value="Phosphohistidine domain"/>
    <property type="match status" value="1"/>
</dbReference>
<dbReference type="InterPro" id="IPR008279">
    <property type="entry name" value="PEP-util_enz_mobile_dom"/>
</dbReference>
<dbReference type="HOGENOM" id="CLU_007308_6_3_2"/>
<feature type="domain" description="PEP-utilising enzyme mobile" evidence="9">
    <location>
        <begin position="58"/>
        <end position="110"/>
    </location>
</feature>
<accession>G0LM20</accession>
<name>G0LM20_HALWC</name>
<comment type="cofactor">
    <cofactor evidence="1">
        <name>Mg(2+)</name>
        <dbReference type="ChEBI" id="CHEBI:18420"/>
    </cofactor>
</comment>
<dbReference type="GO" id="GO:0005524">
    <property type="term" value="F:ATP binding"/>
    <property type="evidence" value="ECO:0007669"/>
    <property type="project" value="UniProtKB-KW"/>
</dbReference>
<keyword evidence="7" id="KW-0067">ATP-binding</keyword>
<dbReference type="PANTHER" id="PTHR43030:SF1">
    <property type="entry name" value="PHOSPHOENOLPYRUVATE SYNTHASE"/>
    <property type="match status" value="1"/>
</dbReference>
<dbReference type="InterPro" id="IPR000121">
    <property type="entry name" value="PEP_util_C"/>
</dbReference>
<sequence>MTVSEPIQVGTSLGPQRRVSGPLKIISSSDHTTQVAEGNIVYVPSSVSTTNNVTLFYDLAKSDVRAILCERIERTDHGVLLANELGIPCISGISNTLCDYNGERLTIMGNEIYLGDVFNSNSYQKSYNNLPFPDCDTEIKLNLGFPEVLEKHPKLSGVTEGVGFMRLEFLLLDLLDDTHPKEYTERHGREALENQLANRIESVVSTYSDPVWIRTDDFAVSHLRQMECGKRHENKEDNSMLGWRGISRSTEDPGLYDIQIESIKKLVDRGYENIGLFPPMTRLQSEFLEWKSYAKDAGLTDISFGLMVETPAVALTFEQFIEHIDFVVFGSNDLTQFTLAIDRNNEKLQSKFDEKEDAVLKLFERVISISNNNEIETCIGGQAASDEQLARKLIEFGIDALSVNPDFETVSEIRKSATEIETSRLNN</sequence>
<dbReference type="EC" id="2.7.9.2" evidence="11"/>
<dbReference type="Pfam" id="PF00391">
    <property type="entry name" value="PEP-utilizers"/>
    <property type="match status" value="1"/>
</dbReference>
<dbReference type="GO" id="GO:0008986">
    <property type="term" value="F:pyruvate, water dikinase activity"/>
    <property type="evidence" value="ECO:0007669"/>
    <property type="project" value="UniProtKB-EC"/>
</dbReference>
<keyword evidence="6" id="KW-0418">Kinase</keyword>
<evidence type="ECO:0000259" key="9">
    <source>
        <dbReference type="Pfam" id="PF00391"/>
    </source>
</evidence>
<dbReference type="PANTHER" id="PTHR43030">
    <property type="entry name" value="PHOSPHOENOLPYRUVATE SYNTHASE"/>
    <property type="match status" value="1"/>
</dbReference>